<evidence type="ECO:0000313" key="3">
    <source>
        <dbReference type="Proteomes" id="UP000694700"/>
    </source>
</evidence>
<dbReference type="Gene3D" id="2.40.10.10">
    <property type="entry name" value="Trypsin-like serine proteases"/>
    <property type="match status" value="1"/>
</dbReference>
<protein>
    <recommendedName>
        <fullName evidence="1">Peptidase S1 domain-containing protein</fullName>
    </recommendedName>
</protein>
<sequence length="52" mass="5824">MLIKLKEPAKYVKPIPLATRCSSAGEQCMVSGWGRTEGDMSSNKIILFIYFN</sequence>
<dbReference type="Proteomes" id="UP000694700">
    <property type="component" value="Unplaced"/>
</dbReference>
<name>A0A8C1S0A4_CYPCA</name>
<dbReference type="Ensembl" id="ENSCCRT00015000140.1">
    <property type="protein sequence ID" value="ENSCCRP00015000133.1"/>
    <property type="gene ID" value="ENSCCRG00015000098.1"/>
</dbReference>
<evidence type="ECO:0000313" key="2">
    <source>
        <dbReference type="Ensembl" id="ENSCCRP00015000133.1"/>
    </source>
</evidence>
<dbReference type="AlphaFoldDB" id="A0A8C1S0A4"/>
<dbReference type="InterPro" id="IPR001254">
    <property type="entry name" value="Trypsin_dom"/>
</dbReference>
<dbReference type="SUPFAM" id="SSF50494">
    <property type="entry name" value="Trypsin-like serine proteases"/>
    <property type="match status" value="1"/>
</dbReference>
<dbReference type="GO" id="GO:0006508">
    <property type="term" value="P:proteolysis"/>
    <property type="evidence" value="ECO:0007669"/>
    <property type="project" value="InterPro"/>
</dbReference>
<dbReference type="Pfam" id="PF00089">
    <property type="entry name" value="Trypsin"/>
    <property type="match status" value="1"/>
</dbReference>
<dbReference type="InterPro" id="IPR009003">
    <property type="entry name" value="Peptidase_S1_PA"/>
</dbReference>
<reference evidence="2" key="1">
    <citation type="submission" date="2025-08" db="UniProtKB">
        <authorList>
            <consortium name="Ensembl"/>
        </authorList>
    </citation>
    <scope>IDENTIFICATION</scope>
</reference>
<accession>A0A8C1S0A4</accession>
<dbReference type="GO" id="GO:0004252">
    <property type="term" value="F:serine-type endopeptidase activity"/>
    <property type="evidence" value="ECO:0007669"/>
    <property type="project" value="InterPro"/>
</dbReference>
<dbReference type="InterPro" id="IPR043504">
    <property type="entry name" value="Peptidase_S1_PA_chymotrypsin"/>
</dbReference>
<proteinExistence type="predicted"/>
<evidence type="ECO:0000259" key="1">
    <source>
        <dbReference type="Pfam" id="PF00089"/>
    </source>
</evidence>
<organism evidence="2 3">
    <name type="scientific">Cyprinus carpio</name>
    <name type="common">Common carp</name>
    <dbReference type="NCBI Taxonomy" id="7962"/>
    <lineage>
        <taxon>Eukaryota</taxon>
        <taxon>Metazoa</taxon>
        <taxon>Chordata</taxon>
        <taxon>Craniata</taxon>
        <taxon>Vertebrata</taxon>
        <taxon>Euteleostomi</taxon>
        <taxon>Actinopterygii</taxon>
        <taxon>Neopterygii</taxon>
        <taxon>Teleostei</taxon>
        <taxon>Ostariophysi</taxon>
        <taxon>Cypriniformes</taxon>
        <taxon>Cyprinidae</taxon>
        <taxon>Cyprininae</taxon>
        <taxon>Cyprinus</taxon>
    </lineage>
</organism>
<feature type="domain" description="Peptidase S1" evidence="1">
    <location>
        <begin position="1"/>
        <end position="40"/>
    </location>
</feature>